<feature type="domain" description="PPM-type phosphatase" evidence="1">
    <location>
        <begin position="8"/>
        <end position="247"/>
    </location>
</feature>
<dbReference type="AlphaFoldDB" id="A0A1H5TP43"/>
<dbReference type="SMART" id="SM00332">
    <property type="entry name" value="PP2Cc"/>
    <property type="match status" value="1"/>
</dbReference>
<evidence type="ECO:0000259" key="1">
    <source>
        <dbReference type="PROSITE" id="PS51746"/>
    </source>
</evidence>
<protein>
    <submittedName>
        <fullName evidence="2">Protein phosphatase</fullName>
    </submittedName>
</protein>
<dbReference type="NCBIfam" id="NF033484">
    <property type="entry name" value="Stp1_PP2C_phos"/>
    <property type="match status" value="1"/>
</dbReference>
<dbReference type="GO" id="GO:0004722">
    <property type="term" value="F:protein serine/threonine phosphatase activity"/>
    <property type="evidence" value="ECO:0007669"/>
    <property type="project" value="InterPro"/>
</dbReference>
<dbReference type="Gene3D" id="3.60.40.10">
    <property type="entry name" value="PPM-type phosphatase domain"/>
    <property type="match status" value="1"/>
</dbReference>
<evidence type="ECO:0000313" key="3">
    <source>
        <dbReference type="Proteomes" id="UP000236728"/>
    </source>
</evidence>
<keyword evidence="3" id="KW-1185">Reference proteome</keyword>
<proteinExistence type="predicted"/>
<evidence type="ECO:0000313" key="2">
    <source>
        <dbReference type="EMBL" id="SEF63988.1"/>
    </source>
</evidence>
<dbReference type="PANTHER" id="PTHR47992">
    <property type="entry name" value="PROTEIN PHOSPHATASE"/>
    <property type="match status" value="1"/>
</dbReference>
<dbReference type="PROSITE" id="PS51746">
    <property type="entry name" value="PPM_2"/>
    <property type="match status" value="1"/>
</dbReference>
<reference evidence="2 3" key="1">
    <citation type="submission" date="2016-10" db="EMBL/GenBank/DDBJ databases">
        <authorList>
            <person name="de Groot N.N."/>
        </authorList>
    </citation>
    <scope>NUCLEOTIDE SEQUENCE [LARGE SCALE GENOMIC DNA]</scope>
    <source>
        <strain evidence="2 3">DSM 22489</strain>
    </source>
</reference>
<dbReference type="Pfam" id="PF13672">
    <property type="entry name" value="PP2C_2"/>
    <property type="match status" value="1"/>
</dbReference>
<dbReference type="InterPro" id="IPR001932">
    <property type="entry name" value="PPM-type_phosphatase-like_dom"/>
</dbReference>
<dbReference type="SUPFAM" id="SSF81606">
    <property type="entry name" value="PP2C-like"/>
    <property type="match status" value="1"/>
</dbReference>
<dbReference type="RefSeq" id="WP_146071989.1">
    <property type="nucleotide sequence ID" value="NZ_FNVA01000001.1"/>
</dbReference>
<sequence>MSAVVLEAVAMTDVGLVRRLNQDTYGSDAALGLFVVCDGMGGPAGGEVASAIAAETFVKIFHQELDAAPGHVPTSTGLALERAAAAANRAVCARAAYDTRYRGMGTTLVAARISGNDLTVLNVGDSRAYLLRHGHLRQISSDHSYLKEQVELGLITEQQAKDSPLQSVITRAIGAEPDVHPDLFREVLEPGDVILLNSDGLTRHVSDGVIGSTLLKAPSAASACEQLIALARDGGGSDNITCFVIRVIEAAA</sequence>
<dbReference type="InterPro" id="IPR015655">
    <property type="entry name" value="PP2C"/>
</dbReference>
<dbReference type="InterPro" id="IPR036457">
    <property type="entry name" value="PPM-type-like_dom_sf"/>
</dbReference>
<dbReference type="CDD" id="cd00143">
    <property type="entry name" value="PP2Cc"/>
    <property type="match status" value="1"/>
</dbReference>
<dbReference type="Proteomes" id="UP000236728">
    <property type="component" value="Unassembled WGS sequence"/>
</dbReference>
<dbReference type="OrthoDB" id="9801841at2"/>
<name>A0A1H5TP43_9BACT</name>
<dbReference type="EMBL" id="FNVA01000001">
    <property type="protein sequence ID" value="SEF63988.1"/>
    <property type="molecule type" value="Genomic_DNA"/>
</dbReference>
<accession>A0A1H5TP43</accession>
<organism evidence="2 3">
    <name type="scientific">Bryocella elongata</name>
    <dbReference type="NCBI Taxonomy" id="863522"/>
    <lineage>
        <taxon>Bacteria</taxon>
        <taxon>Pseudomonadati</taxon>
        <taxon>Acidobacteriota</taxon>
        <taxon>Terriglobia</taxon>
        <taxon>Terriglobales</taxon>
        <taxon>Acidobacteriaceae</taxon>
        <taxon>Bryocella</taxon>
    </lineage>
</organism>
<gene>
    <name evidence="2" type="ORF">SAMN05421819_0670</name>
</gene>
<dbReference type="SMART" id="SM00331">
    <property type="entry name" value="PP2C_SIG"/>
    <property type="match status" value="1"/>
</dbReference>